<evidence type="ECO:0000256" key="2">
    <source>
        <dbReference type="SAM" id="MobiDB-lite"/>
    </source>
</evidence>
<name>A0A2H3B1L0_9AGAR</name>
<sequence length="235" mass="26719">MFEDRHGKPVQFPRTALAGLRGPGVWQDTLRELRNEDLKNLDGADFTIDRPEDEVKEETIYENGHKRKGKKYPRTKPGEAETFRLVSWIWLMEGTLGGPGREREMHETIKLEWLKSRARVNRWTEELALMVEEMRRVLVTLEKEAVSWEERRGGYAELTARASEGLAAYADRQAALLRQLASWFGTLWNGERGCVRAPARTADEAEVEEAREEEVQASSDAGGIDAQLGHSVARA</sequence>
<evidence type="ECO:0000256" key="1">
    <source>
        <dbReference type="SAM" id="Coils"/>
    </source>
</evidence>
<dbReference type="Proteomes" id="UP000218334">
    <property type="component" value="Unassembled WGS sequence"/>
</dbReference>
<accession>A0A2H3B1L0</accession>
<dbReference type="STRING" id="1076256.A0A2H3B1L0"/>
<evidence type="ECO:0000313" key="3">
    <source>
        <dbReference type="EMBL" id="PBK63610.1"/>
    </source>
</evidence>
<dbReference type="EMBL" id="KZ293457">
    <property type="protein sequence ID" value="PBK63610.1"/>
    <property type="molecule type" value="Genomic_DNA"/>
</dbReference>
<gene>
    <name evidence="3" type="ORF">ARMSODRAFT_1023811</name>
</gene>
<protein>
    <submittedName>
        <fullName evidence="3">Uncharacterized protein</fullName>
    </submittedName>
</protein>
<dbReference type="AlphaFoldDB" id="A0A2H3B1L0"/>
<keyword evidence="4" id="KW-1185">Reference proteome</keyword>
<evidence type="ECO:0000313" key="4">
    <source>
        <dbReference type="Proteomes" id="UP000218334"/>
    </source>
</evidence>
<proteinExistence type="predicted"/>
<reference evidence="4" key="1">
    <citation type="journal article" date="2017" name="Nat. Ecol. Evol.">
        <title>Genome expansion and lineage-specific genetic innovations in the forest pathogenic fungi Armillaria.</title>
        <authorList>
            <person name="Sipos G."/>
            <person name="Prasanna A.N."/>
            <person name="Walter M.C."/>
            <person name="O'Connor E."/>
            <person name="Balint B."/>
            <person name="Krizsan K."/>
            <person name="Kiss B."/>
            <person name="Hess J."/>
            <person name="Varga T."/>
            <person name="Slot J."/>
            <person name="Riley R."/>
            <person name="Boka B."/>
            <person name="Rigling D."/>
            <person name="Barry K."/>
            <person name="Lee J."/>
            <person name="Mihaltcheva S."/>
            <person name="LaButti K."/>
            <person name="Lipzen A."/>
            <person name="Waldron R."/>
            <person name="Moloney N.M."/>
            <person name="Sperisen C."/>
            <person name="Kredics L."/>
            <person name="Vagvoelgyi C."/>
            <person name="Patrignani A."/>
            <person name="Fitzpatrick D."/>
            <person name="Nagy I."/>
            <person name="Doyle S."/>
            <person name="Anderson J.B."/>
            <person name="Grigoriev I.V."/>
            <person name="Gueldener U."/>
            <person name="Muensterkoetter M."/>
            <person name="Nagy L.G."/>
        </authorList>
    </citation>
    <scope>NUCLEOTIDE SEQUENCE [LARGE SCALE GENOMIC DNA]</scope>
    <source>
        <strain evidence="4">28-4</strain>
    </source>
</reference>
<feature type="coiled-coil region" evidence="1">
    <location>
        <begin position="124"/>
        <end position="151"/>
    </location>
</feature>
<keyword evidence="1" id="KW-0175">Coiled coil</keyword>
<feature type="region of interest" description="Disordered" evidence="2">
    <location>
        <begin position="200"/>
        <end position="235"/>
    </location>
</feature>
<organism evidence="3 4">
    <name type="scientific">Armillaria solidipes</name>
    <dbReference type="NCBI Taxonomy" id="1076256"/>
    <lineage>
        <taxon>Eukaryota</taxon>
        <taxon>Fungi</taxon>
        <taxon>Dikarya</taxon>
        <taxon>Basidiomycota</taxon>
        <taxon>Agaricomycotina</taxon>
        <taxon>Agaricomycetes</taxon>
        <taxon>Agaricomycetidae</taxon>
        <taxon>Agaricales</taxon>
        <taxon>Marasmiineae</taxon>
        <taxon>Physalacriaceae</taxon>
        <taxon>Armillaria</taxon>
    </lineage>
</organism>